<accession>A0A2U9SF97</accession>
<dbReference type="PANTHER" id="PTHR45339">
    <property type="entry name" value="HYBRID SIGNAL TRANSDUCTION HISTIDINE KINASE J"/>
    <property type="match status" value="1"/>
</dbReference>
<dbReference type="Gene3D" id="3.40.50.2300">
    <property type="match status" value="1"/>
</dbReference>
<protein>
    <submittedName>
        <fullName evidence="5">Response regulator</fullName>
    </submittedName>
</protein>
<organism evidence="5 6">
    <name type="scientific">Azospirillum ramasamyi</name>
    <dbReference type="NCBI Taxonomy" id="682998"/>
    <lineage>
        <taxon>Bacteria</taxon>
        <taxon>Pseudomonadati</taxon>
        <taxon>Pseudomonadota</taxon>
        <taxon>Alphaproteobacteria</taxon>
        <taxon>Rhodospirillales</taxon>
        <taxon>Azospirillaceae</taxon>
        <taxon>Azospirillum</taxon>
    </lineage>
</organism>
<sequence>MDDDNLHHAPGGRVTAFAPEALARMLSVSAAALAQARDVALDVSVLSGTPPRLVGDADTVGALCTAFAASAIASTDPGSGRLEVRLSALPAGQERVTLRAELAGRFDTHGDAGFCPELARRLLAALGARMDMEHGMEDGMRRVTLDMPAALPSRTTDADRLMSWARSRGGRLLVVDDSATNRMVVAGLLAKAGFSVETAIGGAEAVVAVAQALVPPEAVLMDVAMPDMDGVAATATIRSLGDERARIPIIAVTANAQPEDRIRCLAAGMNDYLTKPVRRADLLGALERWLAPLPV</sequence>
<proteinExistence type="predicted"/>
<keyword evidence="2" id="KW-0902">Two-component regulatory system</keyword>
<feature type="modified residue" description="4-aspartylphosphate" evidence="3">
    <location>
        <position position="222"/>
    </location>
</feature>
<evidence type="ECO:0000256" key="2">
    <source>
        <dbReference type="ARBA" id="ARBA00023012"/>
    </source>
</evidence>
<dbReference type="AlphaFoldDB" id="A0A2U9SF97"/>
<evidence type="ECO:0000256" key="3">
    <source>
        <dbReference type="PROSITE-ProRule" id="PRU00169"/>
    </source>
</evidence>
<name>A0A2U9SF97_9PROT</name>
<evidence type="ECO:0000313" key="6">
    <source>
        <dbReference type="Proteomes" id="UP000249605"/>
    </source>
</evidence>
<reference evidence="5 6" key="1">
    <citation type="submission" date="2018-06" db="EMBL/GenBank/DDBJ databases">
        <title>Complete genome sequencing of Azospirillum sp. M2T2B2.</title>
        <authorList>
            <person name="Heo J."/>
            <person name="Kim S.-J."/>
            <person name="Kwon S.-W."/>
            <person name="Anandham R."/>
        </authorList>
    </citation>
    <scope>NUCLEOTIDE SEQUENCE [LARGE SCALE GENOMIC DNA]</scope>
    <source>
        <strain evidence="5 6">M2T2B2</strain>
        <plasmid evidence="5 6">unnamed7</plasmid>
    </source>
</reference>
<keyword evidence="1 3" id="KW-0597">Phosphoprotein</keyword>
<dbReference type="CDD" id="cd17546">
    <property type="entry name" value="REC_hyHK_CKI1_RcsC-like"/>
    <property type="match status" value="1"/>
</dbReference>
<evidence type="ECO:0000313" key="5">
    <source>
        <dbReference type="EMBL" id="AWU96259.1"/>
    </source>
</evidence>
<dbReference type="PANTHER" id="PTHR45339:SF1">
    <property type="entry name" value="HYBRID SIGNAL TRANSDUCTION HISTIDINE KINASE J"/>
    <property type="match status" value="1"/>
</dbReference>
<feature type="domain" description="Response regulatory" evidence="4">
    <location>
        <begin position="171"/>
        <end position="290"/>
    </location>
</feature>
<dbReference type="Proteomes" id="UP000249605">
    <property type="component" value="Plasmid unnamed7"/>
</dbReference>
<gene>
    <name evidence="5" type="ORF">DM194_18315</name>
</gene>
<dbReference type="PROSITE" id="PS50110">
    <property type="entry name" value="RESPONSE_REGULATORY"/>
    <property type="match status" value="1"/>
</dbReference>
<evidence type="ECO:0000259" key="4">
    <source>
        <dbReference type="PROSITE" id="PS50110"/>
    </source>
</evidence>
<dbReference type="SUPFAM" id="SSF52172">
    <property type="entry name" value="CheY-like"/>
    <property type="match status" value="1"/>
</dbReference>
<evidence type="ECO:0000256" key="1">
    <source>
        <dbReference type="ARBA" id="ARBA00022553"/>
    </source>
</evidence>
<dbReference type="InterPro" id="IPR011006">
    <property type="entry name" value="CheY-like_superfamily"/>
</dbReference>
<dbReference type="KEGG" id="azm:DM194_18315"/>
<dbReference type="SMART" id="SM00448">
    <property type="entry name" value="REC"/>
    <property type="match status" value="1"/>
</dbReference>
<dbReference type="OrthoDB" id="9801602at2"/>
<dbReference type="RefSeq" id="WP_111069002.1">
    <property type="nucleotide sequence ID" value="NZ_CP029831.1"/>
</dbReference>
<keyword evidence="5" id="KW-0614">Plasmid</keyword>
<dbReference type="Pfam" id="PF00072">
    <property type="entry name" value="Response_reg"/>
    <property type="match status" value="1"/>
</dbReference>
<keyword evidence="6" id="KW-1185">Reference proteome</keyword>
<dbReference type="EMBL" id="CP029831">
    <property type="protein sequence ID" value="AWU96259.1"/>
    <property type="molecule type" value="Genomic_DNA"/>
</dbReference>
<dbReference type="InterPro" id="IPR001789">
    <property type="entry name" value="Sig_transdc_resp-reg_receiver"/>
</dbReference>
<dbReference type="GO" id="GO:0000160">
    <property type="term" value="P:phosphorelay signal transduction system"/>
    <property type="evidence" value="ECO:0007669"/>
    <property type="project" value="UniProtKB-KW"/>
</dbReference>
<geneLocation type="plasmid" evidence="5 6">
    <name>unnamed7</name>
</geneLocation>